<sequence length="1303" mass="140055">MPTRHNWDTERVGVAHLAGALSPLCITDANHEILRPKPRRPTGNLPPNFGGQQPPSQMTGLPPVPVSAPVALQSQAQLQQLQGAPHTPQAGGAGLAVAMATPAPRVFKELAQQPNKAPVGGSKLVSSPLPQPQLATSVAKGGMPQRAVTGPARLTVQSTPVKSQPPQLSGSLQSSPSRPTLGIPTATPPQQQQQPQQQAAPRHQHEQFRALQRVQECHSSSDENRSSGHASMSDTGGHSSSPAGGMTLGPLPEDRLAAGVTNRSTRSRRHRGIMPGGKAPWSGTGLEDIKLAIQQLTMRSQTSSSTYSSLSAGSESSEPARRLGRYSSLETVITSTSADEFVWVDSHNRLVELQHPPWSQQCIMRVLRHGRCKQQAEQVTVEVISRLGYLLQRALVRIAREIQRFSAGLGLCSKQEVAGAFKVVLCSTLADSCTKACLRAAAMFAVPGESALKQSKSARAGLQLSVGSFFRWMTDARLGKFIHEYAAVYLCAGIENLLEEIMLQCGNGNGNSTAAALDQSIASSGDFWGLLQPFAHLNAGRIASGALAMPRWASPFSLATCVGSIRELKEKALRTQQEFQHAAALSNAALSALFYFMRCSQLEHTELAAQSSTAGQAPPNSGTQNVQELCYERAYVVLPPLAEWLRVASAHAEHRNGLMIDKDDILQAARLLLPGVDCPIRAVAHDEELPTKKTHFGNSCSSSSSTGGGSVTGTASSCSSPAAAVSSIGEDTSELGRRATIGVAFKLLLTGRAELLAQAAQLLPPTTRYDTQNSAGLTALMVASIRNDEVALHALLDAGCDPNVEVPAAGSNGYPAIQPDTQHWTALSFAASRANYVALRILLERGGKVEGGARSSEEKCTLTPLQLAAGTGNLEMVALLLAHGANAFLSTQQKDTLCFAAAAQKGCFCAISVAAAHGHRSCLRKLLTHPVSPGTRDVLSLEEMLAEGDVVGVRGAGAASVGPGEDLLPLLNKTQIKRLQEAMYHSAENNHLDITIELRKLGVPWTLHCWMHALSAAHELRLDAVIDQLLQDFLQVCPDDYSAQFVSECLPLLFNIFRNKNEGTTLLLADIFATCFGWEALHPLKEQPPMQPVQGTRIDPKFVNNPELSDVTFRVEGKIFYGHKIVLVTASPRFQSMLSSKLSDANSTPTVQINDIRYHIFQLVMQFLYSGGCNALDVSHADVLELMAAASFFQLEALLRYTEARCSEMVDVDNVVAMYIHAKVYNANNLLEYCQSFLLQNMVALLTYDDSVKRLLFAKKIPNHDVLAGLLHTLQQRLKSRKPGNAGGLLNSYRSPPATPVKK</sequence>
<evidence type="ECO:0000256" key="3">
    <source>
        <dbReference type="PROSITE-ProRule" id="PRU00023"/>
    </source>
</evidence>
<feature type="compositionally biased region" description="Polar residues" evidence="4">
    <location>
        <begin position="227"/>
        <end position="242"/>
    </location>
</feature>
<keyword evidence="6" id="KW-1185">Reference proteome</keyword>
<protein>
    <submittedName>
        <fullName evidence="7">Ankyrin repeat and BTB/POZ domain-containing protein 2 isoform X2</fullName>
    </submittedName>
</protein>
<dbReference type="Pfam" id="PF00651">
    <property type="entry name" value="BTB"/>
    <property type="match status" value="1"/>
</dbReference>
<dbReference type="CDD" id="cd18297">
    <property type="entry name" value="BTB_POZ_ABTB2-like"/>
    <property type="match status" value="1"/>
</dbReference>
<accession>A0A6P8XA74</accession>
<dbReference type="GO" id="GO:0046982">
    <property type="term" value="F:protein heterodimerization activity"/>
    <property type="evidence" value="ECO:0007669"/>
    <property type="project" value="InterPro"/>
</dbReference>
<dbReference type="CDD" id="cd18491">
    <property type="entry name" value="BACK_ABTB2_like"/>
    <property type="match status" value="1"/>
</dbReference>
<dbReference type="InterPro" id="IPR011333">
    <property type="entry name" value="SKP1/BTB/POZ_sf"/>
</dbReference>
<dbReference type="Pfam" id="PF26281">
    <property type="entry name" value="Histone_ABTB"/>
    <property type="match status" value="1"/>
</dbReference>
<gene>
    <name evidence="7" type="primary">LOC117570578</name>
</gene>
<dbReference type="SMART" id="SM00225">
    <property type="entry name" value="BTB"/>
    <property type="match status" value="1"/>
</dbReference>
<evidence type="ECO:0000313" key="7">
    <source>
        <dbReference type="RefSeq" id="XP_034108210.1"/>
    </source>
</evidence>
<dbReference type="InterPro" id="IPR009072">
    <property type="entry name" value="Histone-fold"/>
</dbReference>
<dbReference type="PROSITE" id="PS50088">
    <property type="entry name" value="ANK_REPEAT"/>
    <property type="match status" value="1"/>
</dbReference>
<feature type="region of interest" description="Disordered" evidence="4">
    <location>
        <begin position="114"/>
        <end position="285"/>
    </location>
</feature>
<keyword evidence="2 3" id="KW-0040">ANK repeat</keyword>
<dbReference type="GeneID" id="117570578"/>
<feature type="compositionally biased region" description="Low complexity" evidence="4">
    <location>
        <begin position="164"/>
        <end position="177"/>
    </location>
</feature>
<dbReference type="Gene3D" id="1.10.20.10">
    <property type="entry name" value="Histone, subunit A"/>
    <property type="match status" value="1"/>
</dbReference>
<dbReference type="InterPro" id="IPR000210">
    <property type="entry name" value="BTB/POZ_dom"/>
</dbReference>
<dbReference type="PROSITE" id="PS50297">
    <property type="entry name" value="ANK_REP_REGION"/>
    <property type="match status" value="1"/>
</dbReference>
<evidence type="ECO:0000256" key="1">
    <source>
        <dbReference type="ARBA" id="ARBA00022737"/>
    </source>
</evidence>
<reference evidence="7" key="1">
    <citation type="submission" date="2025-08" db="UniProtKB">
        <authorList>
            <consortium name="RefSeq"/>
        </authorList>
    </citation>
    <scope>IDENTIFICATION</scope>
    <source>
        <strain evidence="7">15112-1751.03</strain>
        <tissue evidence="7">Whole Adult</tissue>
    </source>
</reference>
<dbReference type="Gene3D" id="1.25.40.20">
    <property type="entry name" value="Ankyrin repeat-containing domain"/>
    <property type="match status" value="1"/>
</dbReference>
<feature type="region of interest" description="Disordered" evidence="4">
    <location>
        <begin position="1281"/>
        <end position="1303"/>
    </location>
</feature>
<dbReference type="OrthoDB" id="2316821at2759"/>
<dbReference type="Pfam" id="PF12796">
    <property type="entry name" value="Ank_2"/>
    <property type="match status" value="1"/>
</dbReference>
<evidence type="ECO:0000256" key="2">
    <source>
        <dbReference type="ARBA" id="ARBA00023043"/>
    </source>
</evidence>
<dbReference type="RefSeq" id="XP_034108210.1">
    <property type="nucleotide sequence ID" value="XM_034252319.2"/>
</dbReference>
<dbReference type="PROSITE" id="PS50097">
    <property type="entry name" value="BTB"/>
    <property type="match status" value="1"/>
</dbReference>
<feature type="compositionally biased region" description="Basic and acidic residues" evidence="4">
    <location>
        <begin position="215"/>
        <end position="226"/>
    </location>
</feature>
<dbReference type="PANTHER" id="PTHR46071">
    <property type="entry name" value="ANKYRIN REPEAT AND BTB/POZ DOMAIN-CONTAINING"/>
    <property type="match status" value="1"/>
</dbReference>
<organism evidence="6 7">
    <name type="scientific">Drosophila albomicans</name>
    <name type="common">Fruit fly</name>
    <dbReference type="NCBI Taxonomy" id="7291"/>
    <lineage>
        <taxon>Eukaryota</taxon>
        <taxon>Metazoa</taxon>
        <taxon>Ecdysozoa</taxon>
        <taxon>Arthropoda</taxon>
        <taxon>Hexapoda</taxon>
        <taxon>Insecta</taxon>
        <taxon>Pterygota</taxon>
        <taxon>Neoptera</taxon>
        <taxon>Endopterygota</taxon>
        <taxon>Diptera</taxon>
        <taxon>Brachycera</taxon>
        <taxon>Muscomorpha</taxon>
        <taxon>Ephydroidea</taxon>
        <taxon>Drosophilidae</taxon>
        <taxon>Drosophila</taxon>
    </lineage>
</organism>
<feature type="region of interest" description="Disordered" evidence="4">
    <location>
        <begin position="692"/>
        <end position="716"/>
    </location>
</feature>
<dbReference type="InterPro" id="IPR002110">
    <property type="entry name" value="Ankyrin_rpt"/>
</dbReference>
<keyword evidence="1" id="KW-0677">Repeat</keyword>
<feature type="compositionally biased region" description="Low complexity" evidence="4">
    <location>
        <begin position="302"/>
        <end position="317"/>
    </location>
</feature>
<dbReference type="InterPro" id="IPR036770">
    <property type="entry name" value="Ankyrin_rpt-contain_sf"/>
</dbReference>
<feature type="compositionally biased region" description="Low complexity" evidence="4">
    <location>
        <begin position="184"/>
        <end position="201"/>
    </location>
</feature>
<dbReference type="FunFam" id="3.30.710.10:FF:000030">
    <property type="entry name" value="Ankyrin repeat and BTB/POZ domain-containing protein BTBD11"/>
    <property type="match status" value="1"/>
</dbReference>
<evidence type="ECO:0000313" key="6">
    <source>
        <dbReference type="Proteomes" id="UP000515160"/>
    </source>
</evidence>
<feature type="repeat" description="ANK" evidence="3">
    <location>
        <begin position="863"/>
        <end position="892"/>
    </location>
</feature>
<dbReference type="CDD" id="cd22913">
    <property type="entry name" value="HFD_ABTB2-like"/>
    <property type="match status" value="1"/>
</dbReference>
<dbReference type="Proteomes" id="UP000515160">
    <property type="component" value="Chromosome 3"/>
</dbReference>
<dbReference type="SMART" id="SM00248">
    <property type="entry name" value="ANK"/>
    <property type="match status" value="5"/>
</dbReference>
<dbReference type="Gene3D" id="3.30.710.10">
    <property type="entry name" value="Potassium Channel Kv1.1, Chain A"/>
    <property type="match status" value="1"/>
</dbReference>
<dbReference type="SUPFAM" id="SSF47113">
    <property type="entry name" value="Histone-fold"/>
    <property type="match status" value="1"/>
</dbReference>
<dbReference type="InterPro" id="IPR059008">
    <property type="entry name" value="ABTB2/3_histone"/>
</dbReference>
<dbReference type="SUPFAM" id="SSF48403">
    <property type="entry name" value="Ankyrin repeat"/>
    <property type="match status" value="1"/>
</dbReference>
<proteinExistence type="predicted"/>
<feature type="domain" description="BTB" evidence="5">
    <location>
        <begin position="1109"/>
        <end position="1171"/>
    </location>
</feature>
<dbReference type="InterPro" id="IPR052089">
    <property type="entry name" value="Ankyrin-BTB/POZ_domain"/>
</dbReference>
<feature type="region of interest" description="Disordered" evidence="4">
    <location>
        <begin position="302"/>
        <end position="321"/>
    </location>
</feature>
<dbReference type="PANTHER" id="PTHR46071:SF2">
    <property type="entry name" value="ANKYRIN REPEAT AND BTB_POZ DOMAIN-CONTAINING PROTEIN 2-LIKE PROTEIN"/>
    <property type="match status" value="1"/>
</dbReference>
<feature type="region of interest" description="Disordered" evidence="4">
    <location>
        <begin position="34"/>
        <end position="66"/>
    </location>
</feature>
<feature type="compositionally biased region" description="Polar residues" evidence="4">
    <location>
        <begin position="50"/>
        <end position="59"/>
    </location>
</feature>
<dbReference type="SUPFAM" id="SSF54695">
    <property type="entry name" value="POZ domain"/>
    <property type="match status" value="1"/>
</dbReference>
<evidence type="ECO:0000256" key="4">
    <source>
        <dbReference type="SAM" id="MobiDB-lite"/>
    </source>
</evidence>
<evidence type="ECO:0000259" key="5">
    <source>
        <dbReference type="PROSITE" id="PS50097"/>
    </source>
</evidence>
<name>A0A6P8XA74_DROAB</name>